<sequence length="108" mass="11711">MTSTVSAIAPPTAPPPVPAAEIDADSVRQVVIDAAREITGVARDVSAQAKLSRGTATLSLRLPIHYPMPIWQVTTVCRDHVLRRMRERVGIPVRRLTIDVAGLPRGVR</sequence>
<name>A0A7W9P9N7_9NOCA</name>
<dbReference type="Proteomes" id="UP000540412">
    <property type="component" value="Unassembled WGS sequence"/>
</dbReference>
<proteinExistence type="predicted"/>
<feature type="compositionally biased region" description="Low complexity" evidence="1">
    <location>
        <begin position="1"/>
        <end position="10"/>
    </location>
</feature>
<accession>A0A7W9P9N7</accession>
<dbReference type="AlphaFoldDB" id="A0A7W9P9N7"/>
<gene>
    <name evidence="2" type="ORF">BJY24_000842</name>
</gene>
<evidence type="ECO:0000256" key="1">
    <source>
        <dbReference type="SAM" id="MobiDB-lite"/>
    </source>
</evidence>
<keyword evidence="3" id="KW-1185">Reference proteome</keyword>
<feature type="region of interest" description="Disordered" evidence="1">
    <location>
        <begin position="1"/>
        <end position="20"/>
    </location>
</feature>
<evidence type="ECO:0000313" key="2">
    <source>
        <dbReference type="EMBL" id="MBB5911975.1"/>
    </source>
</evidence>
<evidence type="ECO:0008006" key="4">
    <source>
        <dbReference type="Google" id="ProtNLM"/>
    </source>
</evidence>
<dbReference type="EMBL" id="JACHIT010000001">
    <property type="protein sequence ID" value="MBB5911975.1"/>
    <property type="molecule type" value="Genomic_DNA"/>
</dbReference>
<protein>
    <recommendedName>
        <fullName evidence="4">Asp23/Gls24 family envelope stress response protein</fullName>
    </recommendedName>
</protein>
<dbReference type="RefSeq" id="WP_051163221.1">
    <property type="nucleotide sequence ID" value="NZ_JACHIT010000001.1"/>
</dbReference>
<evidence type="ECO:0000313" key="3">
    <source>
        <dbReference type="Proteomes" id="UP000540412"/>
    </source>
</evidence>
<comment type="caution">
    <text evidence="2">The sequence shown here is derived from an EMBL/GenBank/DDBJ whole genome shotgun (WGS) entry which is preliminary data.</text>
</comment>
<reference evidence="2 3" key="1">
    <citation type="submission" date="2020-08" db="EMBL/GenBank/DDBJ databases">
        <title>Sequencing the genomes of 1000 actinobacteria strains.</title>
        <authorList>
            <person name="Klenk H.-P."/>
        </authorList>
    </citation>
    <scope>NUCLEOTIDE SEQUENCE [LARGE SCALE GENOMIC DNA]</scope>
    <source>
        <strain evidence="2 3">DSM 43582</strain>
    </source>
</reference>
<organism evidence="2 3">
    <name type="scientific">Nocardia transvalensis</name>
    <dbReference type="NCBI Taxonomy" id="37333"/>
    <lineage>
        <taxon>Bacteria</taxon>
        <taxon>Bacillati</taxon>
        <taxon>Actinomycetota</taxon>
        <taxon>Actinomycetes</taxon>
        <taxon>Mycobacteriales</taxon>
        <taxon>Nocardiaceae</taxon>
        <taxon>Nocardia</taxon>
    </lineage>
</organism>